<reference evidence="1" key="1">
    <citation type="submission" date="2023-04" db="EMBL/GenBank/DDBJ databases">
        <title>A chromosome-level genome assembly of the parasitoid wasp Eretmocerus hayati.</title>
        <authorList>
            <person name="Zhong Y."/>
            <person name="Liu S."/>
            <person name="Liu Y."/>
        </authorList>
    </citation>
    <scope>NUCLEOTIDE SEQUENCE</scope>
    <source>
        <strain evidence="1">ZJU_SS_LIU_2023</strain>
    </source>
</reference>
<proteinExistence type="predicted"/>
<evidence type="ECO:0000313" key="1">
    <source>
        <dbReference type="EMBL" id="KAJ8678327.1"/>
    </source>
</evidence>
<accession>A0ACC2P783</accession>
<gene>
    <name evidence="1" type="ORF">QAD02_014114</name>
</gene>
<keyword evidence="2" id="KW-1185">Reference proteome</keyword>
<dbReference type="Proteomes" id="UP001239111">
    <property type="component" value="Chromosome 2"/>
</dbReference>
<organism evidence="1 2">
    <name type="scientific">Eretmocerus hayati</name>
    <dbReference type="NCBI Taxonomy" id="131215"/>
    <lineage>
        <taxon>Eukaryota</taxon>
        <taxon>Metazoa</taxon>
        <taxon>Ecdysozoa</taxon>
        <taxon>Arthropoda</taxon>
        <taxon>Hexapoda</taxon>
        <taxon>Insecta</taxon>
        <taxon>Pterygota</taxon>
        <taxon>Neoptera</taxon>
        <taxon>Endopterygota</taxon>
        <taxon>Hymenoptera</taxon>
        <taxon>Apocrita</taxon>
        <taxon>Proctotrupomorpha</taxon>
        <taxon>Chalcidoidea</taxon>
        <taxon>Aphelinidae</taxon>
        <taxon>Aphelininae</taxon>
        <taxon>Eretmocerus</taxon>
    </lineage>
</organism>
<evidence type="ECO:0000313" key="2">
    <source>
        <dbReference type="Proteomes" id="UP001239111"/>
    </source>
</evidence>
<sequence>MSLQFDINVDGVHSGGVKYLWPILGRLIINGKKTKPFVIGVYYGFNKPKSAKIFLQEFVTEYKKLNRYGFLFAGKPYTASLRFIICDNPARAFIKRVIQHNGRYGCDRCFVKGKRLSRRMCFHRYCKLRTNKNSRLRKQVGHHHTQAKTILEQFSIDMIFQFPLDPMHLVHLGVARTLWQLLGDFNRDPDNDFDVDFTRFSAALKELEEWIPTEFSKRRVQSLTNFSDWKATHF</sequence>
<dbReference type="EMBL" id="CM056742">
    <property type="protein sequence ID" value="KAJ8678327.1"/>
    <property type="molecule type" value="Genomic_DNA"/>
</dbReference>
<comment type="caution">
    <text evidence="1">The sequence shown here is derived from an EMBL/GenBank/DDBJ whole genome shotgun (WGS) entry which is preliminary data.</text>
</comment>
<protein>
    <submittedName>
        <fullName evidence="1">Uncharacterized protein</fullName>
    </submittedName>
</protein>
<name>A0ACC2P783_9HYME</name>